<dbReference type="AlphaFoldDB" id="A0A8C1HHY7"/>
<feature type="active site" evidence="7 8">
    <location>
        <position position="267"/>
    </location>
</feature>
<dbReference type="InterPro" id="IPR038765">
    <property type="entry name" value="Papain-like_cys_pep_sf"/>
</dbReference>
<evidence type="ECO:0000313" key="13">
    <source>
        <dbReference type="Proteomes" id="UP001108240"/>
    </source>
</evidence>
<feature type="domain" description="EF-hand" evidence="11">
    <location>
        <begin position="567"/>
        <end position="602"/>
    </location>
</feature>
<feature type="region of interest" description="Disordered" evidence="9">
    <location>
        <begin position="1"/>
        <end position="24"/>
    </location>
</feature>
<keyword evidence="3" id="KW-0479">Metal-binding</keyword>
<dbReference type="SMART" id="SM00230">
    <property type="entry name" value="CysPc"/>
    <property type="match status" value="1"/>
</dbReference>
<reference evidence="12" key="2">
    <citation type="submission" date="2025-09" db="UniProtKB">
        <authorList>
            <consortium name="Ensembl"/>
        </authorList>
    </citation>
    <scope>IDENTIFICATION</scope>
</reference>
<name>A0A8C1HHY7_CYPCA</name>
<dbReference type="GO" id="GO:0005509">
    <property type="term" value="F:calcium ion binding"/>
    <property type="evidence" value="ECO:0007669"/>
    <property type="project" value="InterPro"/>
</dbReference>
<dbReference type="CDD" id="cd00044">
    <property type="entry name" value="CysPc"/>
    <property type="match status" value="1"/>
</dbReference>
<evidence type="ECO:0000256" key="8">
    <source>
        <dbReference type="PROSITE-ProRule" id="PRU00239"/>
    </source>
</evidence>
<dbReference type="SUPFAM" id="SSF47473">
    <property type="entry name" value="EF-hand"/>
    <property type="match status" value="1"/>
</dbReference>
<dbReference type="SUPFAM" id="SSF54001">
    <property type="entry name" value="Cysteine proteinases"/>
    <property type="match status" value="1"/>
</dbReference>
<keyword evidence="2 8" id="KW-0645">Protease</keyword>
<dbReference type="GO" id="GO:0004198">
    <property type="term" value="F:calcium-dependent cysteine-type endopeptidase activity"/>
    <property type="evidence" value="ECO:0007669"/>
    <property type="project" value="InterPro"/>
</dbReference>
<dbReference type="PROSITE" id="PS50222">
    <property type="entry name" value="EF_HAND_2"/>
    <property type="match status" value="1"/>
</dbReference>
<dbReference type="InterPro" id="IPR002048">
    <property type="entry name" value="EF_hand_dom"/>
</dbReference>
<evidence type="ECO:0000256" key="1">
    <source>
        <dbReference type="ARBA" id="ARBA00007623"/>
    </source>
</evidence>
<dbReference type="PROSITE" id="PS50203">
    <property type="entry name" value="CALPAIN_CAT"/>
    <property type="match status" value="1"/>
</dbReference>
<evidence type="ECO:0000256" key="2">
    <source>
        <dbReference type="ARBA" id="ARBA00022670"/>
    </source>
</evidence>
<dbReference type="InterPro" id="IPR001300">
    <property type="entry name" value="Peptidase_C2_calpain_cat"/>
</dbReference>
<accession>A0A8C1HHY7</accession>
<dbReference type="GO" id="GO:0006508">
    <property type="term" value="P:proteolysis"/>
    <property type="evidence" value="ECO:0007669"/>
    <property type="project" value="UniProtKB-KW"/>
</dbReference>
<dbReference type="Ensembl" id="ENSCCRT00000056199.2">
    <property type="protein sequence ID" value="ENSCCRP00000051860.2"/>
    <property type="gene ID" value="ENSCCRG00000027715.2"/>
</dbReference>
<dbReference type="GeneTree" id="ENSGT00940000165978"/>
<reference evidence="12" key="1">
    <citation type="submission" date="2025-08" db="UniProtKB">
        <authorList>
            <consortium name="Ensembl"/>
        </authorList>
    </citation>
    <scope>IDENTIFICATION</scope>
</reference>
<feature type="active site" evidence="7 8">
    <location>
        <position position="243"/>
    </location>
</feature>
<sequence>MSETQKQSRKNSSDSNPWKSLGSPTLLWSPTSGLPLQDGLYTDARFPVQNMPIQTDVVWKRPKEICPFPQFIADGATRMDICQGELSDCWFLSAVASLSLNPSLLNLVVPSGQGFQQGYNGCFNFRFWQYGEWIDVRVDDRLPTRNGQLIYLRSSNKDEFWSALLEKAYAKLKGGYNALNMGFPHEAMADMTGGVTEEFMVPSDHRKLGSFLRPLLQKGALINCANSKGSFEKSNELGILFRHAYSVTGLETIKTTVGSVELVRIRNPWGKAEWEGPWSDKKGIEWNKVSAEEQRRVQRIQQEDGEFWMSLADFCQNFETMEVCHLSQDTLSESGIIKPWKCTSHHGQWIPQQGPPQYSLTLLEEDDDPSDPELTCSFLLALMQKCARQRGILFPVALHIYKARSERDASQLSLVLSTTKDLGYVQRRELVFRGRLAPGHYIIIPSTSEANQVGEFLLRVLTEKGNKTKAVEARGLDSSSVTPPMSPRLAGLPPVNEAKDLFVKHCVKGPYCSPLDLYNLLTEAIAKGVFAGCEKKLSLEHCKSFVVLMDSQGMGRLDLTEFQALWEKLRKWTGIFMTFDKNKNQALDYLEIPAALTAAGIRVDEFILQLIGLRYTEPDMTVSFPGFLFLLMKLDCMMLPAHDHVQLIPDQLQGNSSTSALIIFYKRIVPVLNADYFLLVTIIKNEIIDYFMLVFFF</sequence>
<protein>
    <submittedName>
        <fullName evidence="12">Zgc:85932</fullName>
    </submittedName>
</protein>
<feature type="compositionally biased region" description="Polar residues" evidence="9">
    <location>
        <begin position="13"/>
        <end position="24"/>
    </location>
</feature>
<evidence type="ECO:0000256" key="6">
    <source>
        <dbReference type="ARBA" id="ARBA00022837"/>
    </source>
</evidence>
<dbReference type="PANTHER" id="PTHR10183">
    <property type="entry name" value="CALPAIN"/>
    <property type="match status" value="1"/>
</dbReference>
<feature type="active site" evidence="7 8">
    <location>
        <position position="89"/>
    </location>
</feature>
<dbReference type="InterPro" id="IPR022682">
    <property type="entry name" value="Calpain_domain_III"/>
</dbReference>
<evidence type="ECO:0000256" key="7">
    <source>
        <dbReference type="PIRSR" id="PIRSR622684-1"/>
    </source>
</evidence>
<evidence type="ECO:0000256" key="4">
    <source>
        <dbReference type="ARBA" id="ARBA00022801"/>
    </source>
</evidence>
<dbReference type="OMA" id="EVMEVCH"/>
<dbReference type="PRINTS" id="PR00704">
    <property type="entry name" value="CALPAIN"/>
</dbReference>
<dbReference type="InterPro" id="IPR036213">
    <property type="entry name" value="Calpain_III_sf"/>
</dbReference>
<dbReference type="PANTHER" id="PTHR10183:SF434">
    <property type="entry name" value="CALPAIN-3"/>
    <property type="match status" value="1"/>
</dbReference>
<dbReference type="Gene3D" id="1.10.238.10">
    <property type="entry name" value="EF-hand"/>
    <property type="match status" value="1"/>
</dbReference>
<keyword evidence="6" id="KW-0106">Calcium</keyword>
<keyword evidence="13" id="KW-1185">Reference proteome</keyword>
<evidence type="ECO:0000259" key="10">
    <source>
        <dbReference type="PROSITE" id="PS50203"/>
    </source>
</evidence>
<feature type="domain" description="Calpain catalytic" evidence="10">
    <location>
        <begin position="27"/>
        <end position="327"/>
    </location>
</feature>
<dbReference type="GO" id="GO:0005737">
    <property type="term" value="C:cytoplasm"/>
    <property type="evidence" value="ECO:0007669"/>
    <property type="project" value="TreeGrafter"/>
</dbReference>
<evidence type="ECO:0000313" key="12">
    <source>
        <dbReference type="Ensembl" id="ENSCCRP00000051860.2"/>
    </source>
</evidence>
<dbReference type="Proteomes" id="UP001108240">
    <property type="component" value="Unplaced"/>
</dbReference>
<evidence type="ECO:0000256" key="9">
    <source>
        <dbReference type="SAM" id="MobiDB-lite"/>
    </source>
</evidence>
<evidence type="ECO:0000259" key="11">
    <source>
        <dbReference type="PROSITE" id="PS50222"/>
    </source>
</evidence>
<dbReference type="InterPro" id="IPR011992">
    <property type="entry name" value="EF-hand-dom_pair"/>
</dbReference>
<dbReference type="PROSITE" id="PS00018">
    <property type="entry name" value="EF_HAND_1"/>
    <property type="match status" value="1"/>
</dbReference>
<comment type="similarity">
    <text evidence="1">Belongs to the peptidase C2 family.</text>
</comment>
<dbReference type="SUPFAM" id="SSF49758">
    <property type="entry name" value="Calpain large subunit, middle domain (domain III)"/>
    <property type="match status" value="1"/>
</dbReference>
<proteinExistence type="inferred from homology"/>
<dbReference type="Pfam" id="PF01067">
    <property type="entry name" value="Calpain_III"/>
    <property type="match status" value="1"/>
</dbReference>
<dbReference type="Gene3D" id="3.90.70.10">
    <property type="entry name" value="Cysteine proteinases"/>
    <property type="match status" value="1"/>
</dbReference>
<dbReference type="Pfam" id="PF00648">
    <property type="entry name" value="Peptidase_C2"/>
    <property type="match status" value="1"/>
</dbReference>
<organism evidence="12 13">
    <name type="scientific">Cyprinus carpio carpio</name>
    <dbReference type="NCBI Taxonomy" id="630221"/>
    <lineage>
        <taxon>Eukaryota</taxon>
        <taxon>Metazoa</taxon>
        <taxon>Chordata</taxon>
        <taxon>Craniata</taxon>
        <taxon>Vertebrata</taxon>
        <taxon>Euteleostomi</taxon>
        <taxon>Actinopterygii</taxon>
        <taxon>Neopterygii</taxon>
        <taxon>Teleostei</taxon>
        <taxon>Ostariophysi</taxon>
        <taxon>Cypriniformes</taxon>
        <taxon>Cyprinidae</taxon>
        <taxon>Cyprininae</taxon>
        <taxon>Cyprinus</taxon>
    </lineage>
</organism>
<dbReference type="Gene3D" id="2.60.120.380">
    <property type="match status" value="1"/>
</dbReference>
<keyword evidence="5 8" id="KW-0788">Thiol protease</keyword>
<dbReference type="InterPro" id="IPR022683">
    <property type="entry name" value="Calpain_III"/>
</dbReference>
<dbReference type="InterPro" id="IPR022684">
    <property type="entry name" value="Calpain_cysteine_protease"/>
</dbReference>
<keyword evidence="4 8" id="KW-0378">Hydrolase</keyword>
<dbReference type="SMART" id="SM00720">
    <property type="entry name" value="calpain_III"/>
    <property type="match status" value="1"/>
</dbReference>
<evidence type="ECO:0000256" key="3">
    <source>
        <dbReference type="ARBA" id="ARBA00022723"/>
    </source>
</evidence>
<dbReference type="FunFam" id="3.90.70.10:FF:000001">
    <property type="entry name" value="Calpain-1 catalytic subunit"/>
    <property type="match status" value="1"/>
</dbReference>
<dbReference type="InterPro" id="IPR018247">
    <property type="entry name" value="EF_Hand_1_Ca_BS"/>
</dbReference>
<evidence type="ECO:0000256" key="5">
    <source>
        <dbReference type="ARBA" id="ARBA00022807"/>
    </source>
</evidence>